<accession>A0ABS9CQ01</accession>
<reference evidence="2 3" key="1">
    <citation type="submission" date="2020-12" db="EMBL/GenBank/DDBJ databases">
        <title>Whole genome sequences of gut porcine anaerobes.</title>
        <authorList>
            <person name="Kubasova T."/>
            <person name="Jahodarova E."/>
            <person name="Rychlik I."/>
        </authorList>
    </citation>
    <scope>NUCLEOTIDE SEQUENCE [LARGE SCALE GENOMIC DNA]</scope>
    <source>
        <strain evidence="2 3">An867</strain>
    </source>
</reference>
<evidence type="ECO:0000313" key="2">
    <source>
        <dbReference type="EMBL" id="MCF2652887.1"/>
    </source>
</evidence>
<evidence type="ECO:0000313" key="3">
    <source>
        <dbReference type="Proteomes" id="UP001299220"/>
    </source>
</evidence>
<keyword evidence="2" id="KW-0378">Hydrolase</keyword>
<dbReference type="Gene3D" id="3.40.50.1820">
    <property type="entry name" value="alpha/beta hydrolase"/>
    <property type="match status" value="1"/>
</dbReference>
<dbReference type="RefSeq" id="WP_235323928.1">
    <property type="nucleotide sequence ID" value="NZ_JAFBIT010000003.1"/>
</dbReference>
<name>A0ABS9CQ01_9FIRM</name>
<dbReference type="PANTHER" id="PTHR11614">
    <property type="entry name" value="PHOSPHOLIPASE-RELATED"/>
    <property type="match status" value="1"/>
</dbReference>
<dbReference type="GO" id="GO:0016787">
    <property type="term" value="F:hydrolase activity"/>
    <property type="evidence" value="ECO:0007669"/>
    <property type="project" value="UniProtKB-KW"/>
</dbReference>
<gene>
    <name evidence="2" type="ORF">JQM67_09765</name>
</gene>
<dbReference type="Pfam" id="PF12146">
    <property type="entry name" value="Hydrolase_4"/>
    <property type="match status" value="1"/>
</dbReference>
<dbReference type="Proteomes" id="UP001299220">
    <property type="component" value="Unassembled WGS sequence"/>
</dbReference>
<dbReference type="InterPro" id="IPR022742">
    <property type="entry name" value="Hydrolase_4"/>
</dbReference>
<dbReference type="EMBL" id="JAFBIT010000003">
    <property type="protein sequence ID" value="MCF2652887.1"/>
    <property type="molecule type" value="Genomic_DNA"/>
</dbReference>
<comment type="caution">
    <text evidence="2">The sequence shown here is derived from an EMBL/GenBank/DDBJ whole genome shotgun (WGS) entry which is preliminary data.</text>
</comment>
<feature type="domain" description="Serine aminopeptidase S33" evidence="1">
    <location>
        <begin position="27"/>
        <end position="291"/>
    </location>
</feature>
<evidence type="ECO:0000259" key="1">
    <source>
        <dbReference type="Pfam" id="PF12146"/>
    </source>
</evidence>
<dbReference type="SUPFAM" id="SSF53474">
    <property type="entry name" value="alpha/beta-Hydrolases"/>
    <property type="match status" value="1"/>
</dbReference>
<dbReference type="InterPro" id="IPR051044">
    <property type="entry name" value="MAG_DAG_Lipase"/>
</dbReference>
<protein>
    <submittedName>
        <fullName evidence="2">Alpha/beta fold hydrolase</fullName>
    </submittedName>
</protein>
<organism evidence="2 3">
    <name type="scientific">Anaeromassilibacillus senegalensis</name>
    <dbReference type="NCBI Taxonomy" id="1673717"/>
    <lineage>
        <taxon>Bacteria</taxon>
        <taxon>Bacillati</taxon>
        <taxon>Bacillota</taxon>
        <taxon>Clostridia</taxon>
        <taxon>Eubacteriales</taxon>
        <taxon>Acutalibacteraceae</taxon>
        <taxon>Anaeromassilibacillus</taxon>
    </lineage>
</organism>
<sequence length="318" mass="35827">MKVSEFTFNSCTAHNKIFTRLYEPDTAPVAVLQIAHGMAEHSALYKPFCEYMAQRGFVVAINDHLGHGRSVTSGALYGHFGDRGGLYNVVEDVRNLQSILRKKYPELPYFLMGHSMGSFIAREFAAAYGTSLTGVVFMGTSAGIPEAVWRAERAYLNMLKKSKGARAKLPYLEKMATGPYNKKFKPNRTPYDWVTSKEEEVDRFQNDPLCGFPLTVQGYIDLGTLLHAINTDEWYRRVPKKLPIYLISGEQDPVGDMGRGVRKVDKKLRETGHNVKLTLYPRIRHALVTEMNSAQVFADLYAFFTALLPKTENAPAEK</sequence>
<keyword evidence="3" id="KW-1185">Reference proteome</keyword>
<dbReference type="InterPro" id="IPR029058">
    <property type="entry name" value="AB_hydrolase_fold"/>
</dbReference>
<proteinExistence type="predicted"/>